<proteinExistence type="predicted"/>
<sequence>PLGHISRYSSQNDLENFADHFAYYVIYPDKFQDRIKNDPLLVDEYEFLRDMIFDGKEF</sequence>
<comment type="caution">
    <text evidence="1">The sequence shown here is derived from an EMBL/GenBank/DDBJ whole genome shotgun (WGS) entry which is preliminary data.</text>
</comment>
<name>A0A0F8YNU1_9ZZZZ</name>
<protein>
    <submittedName>
        <fullName evidence="1">Uncharacterized protein</fullName>
    </submittedName>
</protein>
<reference evidence="1" key="1">
    <citation type="journal article" date="2015" name="Nature">
        <title>Complex archaea that bridge the gap between prokaryotes and eukaryotes.</title>
        <authorList>
            <person name="Spang A."/>
            <person name="Saw J.H."/>
            <person name="Jorgensen S.L."/>
            <person name="Zaremba-Niedzwiedzka K."/>
            <person name="Martijn J."/>
            <person name="Lind A.E."/>
            <person name="van Eijk R."/>
            <person name="Schleper C."/>
            <person name="Guy L."/>
            <person name="Ettema T.J."/>
        </authorList>
    </citation>
    <scope>NUCLEOTIDE SEQUENCE</scope>
</reference>
<evidence type="ECO:0000313" key="1">
    <source>
        <dbReference type="EMBL" id="KKK49761.1"/>
    </source>
</evidence>
<organism evidence="1">
    <name type="scientific">marine sediment metagenome</name>
    <dbReference type="NCBI Taxonomy" id="412755"/>
    <lineage>
        <taxon>unclassified sequences</taxon>
        <taxon>metagenomes</taxon>
        <taxon>ecological metagenomes</taxon>
    </lineage>
</organism>
<feature type="non-terminal residue" evidence="1">
    <location>
        <position position="1"/>
    </location>
</feature>
<accession>A0A0F8YNU1</accession>
<dbReference type="AlphaFoldDB" id="A0A0F8YNU1"/>
<dbReference type="EMBL" id="LAZR01068371">
    <property type="protein sequence ID" value="KKK49761.1"/>
    <property type="molecule type" value="Genomic_DNA"/>
</dbReference>
<gene>
    <name evidence="1" type="ORF">LCGC14_3131800</name>
</gene>